<keyword evidence="2" id="KW-1185">Reference proteome</keyword>
<gene>
    <name evidence="1" type="ORF">BDY17DRAFT_133118</name>
</gene>
<protein>
    <submittedName>
        <fullName evidence="1">Uncharacterized protein</fullName>
    </submittedName>
</protein>
<name>A0A6A6PX99_9PEZI</name>
<accession>A0A6A6PX99</accession>
<reference evidence="1" key="1">
    <citation type="journal article" date="2020" name="Stud. Mycol.">
        <title>101 Dothideomycetes genomes: a test case for predicting lifestyles and emergence of pathogens.</title>
        <authorList>
            <person name="Haridas S."/>
            <person name="Albert R."/>
            <person name="Binder M."/>
            <person name="Bloem J."/>
            <person name="Labutti K."/>
            <person name="Salamov A."/>
            <person name="Andreopoulos B."/>
            <person name="Baker S."/>
            <person name="Barry K."/>
            <person name="Bills G."/>
            <person name="Bluhm B."/>
            <person name="Cannon C."/>
            <person name="Castanera R."/>
            <person name="Culley D."/>
            <person name="Daum C."/>
            <person name="Ezra D."/>
            <person name="Gonzalez J."/>
            <person name="Henrissat B."/>
            <person name="Kuo A."/>
            <person name="Liang C."/>
            <person name="Lipzen A."/>
            <person name="Lutzoni F."/>
            <person name="Magnuson J."/>
            <person name="Mondo S."/>
            <person name="Nolan M."/>
            <person name="Ohm R."/>
            <person name="Pangilinan J."/>
            <person name="Park H.-J."/>
            <person name="Ramirez L."/>
            <person name="Alfaro M."/>
            <person name="Sun H."/>
            <person name="Tritt A."/>
            <person name="Yoshinaga Y."/>
            <person name="Zwiers L.-H."/>
            <person name="Turgeon B."/>
            <person name="Goodwin S."/>
            <person name="Spatafora J."/>
            <person name="Crous P."/>
            <person name="Grigoriev I."/>
        </authorList>
    </citation>
    <scope>NUCLEOTIDE SEQUENCE</scope>
    <source>
        <strain evidence="1">CBS 113389</strain>
    </source>
</reference>
<proteinExistence type="predicted"/>
<dbReference type="EMBL" id="MU001634">
    <property type="protein sequence ID" value="KAF2484662.1"/>
    <property type="molecule type" value="Genomic_DNA"/>
</dbReference>
<dbReference type="RefSeq" id="XP_033591231.1">
    <property type="nucleotide sequence ID" value="XM_033729434.1"/>
</dbReference>
<dbReference type="GeneID" id="54470436"/>
<dbReference type="Proteomes" id="UP000799767">
    <property type="component" value="Unassembled WGS sequence"/>
</dbReference>
<evidence type="ECO:0000313" key="2">
    <source>
        <dbReference type="Proteomes" id="UP000799767"/>
    </source>
</evidence>
<organism evidence="1 2">
    <name type="scientific">Neohortaea acidophila</name>
    <dbReference type="NCBI Taxonomy" id="245834"/>
    <lineage>
        <taxon>Eukaryota</taxon>
        <taxon>Fungi</taxon>
        <taxon>Dikarya</taxon>
        <taxon>Ascomycota</taxon>
        <taxon>Pezizomycotina</taxon>
        <taxon>Dothideomycetes</taxon>
        <taxon>Dothideomycetidae</taxon>
        <taxon>Mycosphaerellales</taxon>
        <taxon>Teratosphaeriaceae</taxon>
        <taxon>Neohortaea</taxon>
    </lineage>
</organism>
<dbReference type="AlphaFoldDB" id="A0A6A6PX99"/>
<sequence>MKMVRDCSADHWLSPHVNTMSRGGRNASKLKRGAANSMNIYWIILPPLISPGTHRQGRRWNPGCPSVALSLAFSFLPFGHFANNSIPRCSADPWVESPNHARAAPLFYPFCKGLARSHCGLVQHERLFDVLRLRYIKKATRTFMNVRTIFWTQFNILMWPAAI</sequence>
<evidence type="ECO:0000313" key="1">
    <source>
        <dbReference type="EMBL" id="KAF2484662.1"/>
    </source>
</evidence>